<proteinExistence type="predicted"/>
<dbReference type="Gene3D" id="3.90.420.10">
    <property type="entry name" value="Oxidoreductase, molybdopterin-binding domain"/>
    <property type="match status" value="1"/>
</dbReference>
<evidence type="ECO:0000256" key="1">
    <source>
        <dbReference type="SAM" id="SignalP"/>
    </source>
</evidence>
<keyword evidence="1" id="KW-0732">Signal</keyword>
<organism evidence="2 3">
    <name type="scientific">Benzoatithermus flavus</name>
    <dbReference type="NCBI Taxonomy" id="3108223"/>
    <lineage>
        <taxon>Bacteria</taxon>
        <taxon>Pseudomonadati</taxon>
        <taxon>Pseudomonadota</taxon>
        <taxon>Alphaproteobacteria</taxon>
        <taxon>Geminicoccales</taxon>
        <taxon>Geminicoccaceae</taxon>
        <taxon>Benzoatithermus</taxon>
    </lineage>
</organism>
<evidence type="ECO:0000313" key="3">
    <source>
        <dbReference type="Proteomes" id="UP001375743"/>
    </source>
</evidence>
<feature type="signal peptide" evidence="1">
    <location>
        <begin position="1"/>
        <end position="23"/>
    </location>
</feature>
<keyword evidence="3" id="KW-1185">Reference proteome</keyword>
<protein>
    <recommendedName>
        <fullName evidence="4">Oxidoreductase molybdopterin-binding domain-containing protein</fullName>
    </recommendedName>
</protein>
<gene>
    <name evidence="2" type="ORF">U1T56_10615</name>
</gene>
<sequence length="169" mass="18377">MITRLAGLLVLASCLLAGQTARAGTLPEPSGPVLLTVTGAITNRNGPDGARFDRAMLEALGLSELKTSTSWTDGVPTFRGVLAARLLDAVGATGKVLHAVAANDYAVDLDADEMRRYPILLAMEQDGKQLRLRDRGPIWVVLPRDAYPELQSVSQDQKWIWQVRSIEVR</sequence>
<dbReference type="InterPro" id="IPR036374">
    <property type="entry name" value="OxRdtase_Mopterin-bd_sf"/>
</dbReference>
<dbReference type="RefSeq" id="WP_418159455.1">
    <property type="nucleotide sequence ID" value="NZ_JBBLZC010000009.1"/>
</dbReference>
<accession>A0ABU8XQV8</accession>
<evidence type="ECO:0008006" key="4">
    <source>
        <dbReference type="Google" id="ProtNLM"/>
    </source>
</evidence>
<evidence type="ECO:0000313" key="2">
    <source>
        <dbReference type="EMBL" id="MEK0083605.1"/>
    </source>
</evidence>
<comment type="caution">
    <text evidence="2">The sequence shown here is derived from an EMBL/GenBank/DDBJ whole genome shotgun (WGS) entry which is preliminary data.</text>
</comment>
<dbReference type="Proteomes" id="UP001375743">
    <property type="component" value="Unassembled WGS sequence"/>
</dbReference>
<reference evidence="2 3" key="1">
    <citation type="submission" date="2024-01" db="EMBL/GenBank/DDBJ databases">
        <title>Multi-omics insights into the function and evolution of sodium benzoate biodegradation pathways in Benzoatithermus flavus gen. nov., sp. nov. from hot spring.</title>
        <authorList>
            <person name="Hu C.-J."/>
            <person name="Li W.-J."/>
        </authorList>
    </citation>
    <scope>NUCLEOTIDE SEQUENCE [LARGE SCALE GENOMIC DNA]</scope>
    <source>
        <strain evidence="2 3">SYSU G07066</strain>
    </source>
</reference>
<dbReference type="SUPFAM" id="SSF56524">
    <property type="entry name" value="Oxidoreductase molybdopterin-binding domain"/>
    <property type="match status" value="1"/>
</dbReference>
<feature type="chain" id="PRO_5046199505" description="Oxidoreductase molybdopterin-binding domain-containing protein" evidence="1">
    <location>
        <begin position="24"/>
        <end position="169"/>
    </location>
</feature>
<name>A0ABU8XQV8_9PROT</name>
<dbReference type="EMBL" id="JBBLZC010000009">
    <property type="protein sequence ID" value="MEK0083605.1"/>
    <property type="molecule type" value="Genomic_DNA"/>
</dbReference>